<dbReference type="EMBL" id="CP006585">
    <property type="protein sequence ID" value="AGW12283.1"/>
    <property type="molecule type" value="Genomic_DNA"/>
</dbReference>
<dbReference type="KEGG" id="dgg:DGI_0362"/>
<dbReference type="HOGENOM" id="CLU_2600324_0_0_7"/>
<organism evidence="2 3">
    <name type="scientific">Megalodesulfovibrio gigas (strain ATCC 19364 / DSM 1382 / NCIMB 9332 / VKM B-1759)</name>
    <name type="common">Desulfovibrio gigas</name>
    <dbReference type="NCBI Taxonomy" id="1121448"/>
    <lineage>
        <taxon>Bacteria</taxon>
        <taxon>Pseudomonadati</taxon>
        <taxon>Thermodesulfobacteriota</taxon>
        <taxon>Desulfovibrionia</taxon>
        <taxon>Desulfovibrionales</taxon>
        <taxon>Desulfovibrionaceae</taxon>
        <taxon>Megalodesulfovibrio</taxon>
    </lineage>
</organism>
<keyword evidence="3" id="KW-1185">Reference proteome</keyword>
<keyword evidence="1" id="KW-0812">Transmembrane</keyword>
<feature type="transmembrane region" description="Helical" evidence="1">
    <location>
        <begin position="6"/>
        <end position="24"/>
    </location>
</feature>
<evidence type="ECO:0000313" key="2">
    <source>
        <dbReference type="EMBL" id="AGW12283.1"/>
    </source>
</evidence>
<reference evidence="2 3" key="1">
    <citation type="journal article" date="2013" name="J. Bacteriol.">
        <title>Roles of HynAB and Ech, the only two hydrogenases found in the model sulfate reducer Desulfovibrio gigas.</title>
        <authorList>
            <person name="Morais-Silva F.O."/>
            <person name="Santos C.I."/>
            <person name="Rodrigues R."/>
            <person name="Pereira I.A."/>
            <person name="Rodrigues-Pousada C."/>
        </authorList>
    </citation>
    <scope>NUCLEOTIDE SEQUENCE [LARGE SCALE GENOMIC DNA]</scope>
    <source>
        <strain evidence="3">ATCC 19364 / DSM 1382 / NCIMB 9332 / VKM B-1759</strain>
    </source>
</reference>
<reference evidence="3" key="2">
    <citation type="submission" date="2013-07" db="EMBL/GenBank/DDBJ databases">
        <authorList>
            <person name="Morais-Silva F.O."/>
            <person name="Rezende A.M."/>
            <person name="Pimentel C."/>
            <person name="Resende D.M."/>
            <person name="Santos C.I."/>
            <person name="Clemente C."/>
            <person name="de Oliveira L.M."/>
            <person name="da Silva S.M."/>
            <person name="Costa D.A."/>
            <person name="Varela-Raposo A."/>
            <person name="Horacio E.C.A."/>
            <person name="Matos M."/>
            <person name="Flores O."/>
            <person name="Ruiz J.C."/>
            <person name="Rodrigues-Pousada C."/>
        </authorList>
    </citation>
    <scope>NUCLEOTIDE SEQUENCE [LARGE SCALE GENOMIC DNA]</scope>
    <source>
        <strain evidence="3">ATCC 19364 / DSM 1382 / NCIMB 9332 / VKM B-1759</strain>
    </source>
</reference>
<keyword evidence="1" id="KW-1133">Transmembrane helix</keyword>
<gene>
    <name evidence="2" type="ORF">DGI_0362</name>
</gene>
<evidence type="ECO:0000313" key="3">
    <source>
        <dbReference type="Proteomes" id="UP000016587"/>
    </source>
</evidence>
<accession>T2G7L4</accession>
<proteinExistence type="predicted"/>
<name>T2G7L4_MEGG1</name>
<protein>
    <submittedName>
        <fullName evidence="2">Uncharacterized protein</fullName>
    </submittedName>
</protein>
<keyword evidence="1" id="KW-0472">Membrane</keyword>
<sequence>MTPEGLAPSGVYLFCASVLLLGLLRRRGNAGASAKKYRALNPHQFTARHRKKSLERYPSRTDLFADNFLYSPAQTQGAI</sequence>
<dbReference type="AlphaFoldDB" id="T2G7L4"/>
<dbReference type="Proteomes" id="UP000016587">
    <property type="component" value="Chromosome"/>
</dbReference>
<evidence type="ECO:0000256" key="1">
    <source>
        <dbReference type="SAM" id="Phobius"/>
    </source>
</evidence>